<dbReference type="RefSeq" id="WP_229780010.1">
    <property type="nucleotide sequence ID" value="NZ_BMQI01000020.1"/>
</dbReference>
<feature type="chain" id="PRO_5040821316" evidence="1">
    <location>
        <begin position="30"/>
        <end position="125"/>
    </location>
</feature>
<evidence type="ECO:0000313" key="4">
    <source>
        <dbReference type="Proteomes" id="UP001139408"/>
    </source>
</evidence>
<reference evidence="3" key="1">
    <citation type="submission" date="2022-01" db="EMBL/GenBank/DDBJ databases">
        <title>Whole genome-based taxonomy of the Shewanellaceae.</title>
        <authorList>
            <person name="Martin-Rodriguez A.J."/>
        </authorList>
    </citation>
    <scope>NUCLEOTIDE SEQUENCE</scope>
    <source>
        <strain evidence="3">DSM 23803</strain>
    </source>
</reference>
<keyword evidence="4" id="KW-1185">Reference proteome</keyword>
<dbReference type="Gene3D" id="3.40.250.10">
    <property type="entry name" value="Rhodanese-like domain"/>
    <property type="match status" value="1"/>
</dbReference>
<evidence type="ECO:0000313" key="3">
    <source>
        <dbReference type="EMBL" id="MCL1105964.1"/>
    </source>
</evidence>
<dbReference type="PANTHER" id="PTHR45431:SF3">
    <property type="entry name" value="RHODANESE-LIKE DOMAIN-CONTAINING PROTEIN 15, CHLOROPLASTIC"/>
    <property type="match status" value="1"/>
</dbReference>
<dbReference type="Pfam" id="PF00581">
    <property type="entry name" value="Rhodanese"/>
    <property type="match status" value="1"/>
</dbReference>
<dbReference type="EMBL" id="JAKILJ010000025">
    <property type="protein sequence ID" value="MCL1105964.1"/>
    <property type="molecule type" value="Genomic_DNA"/>
</dbReference>
<accession>A0A9X1Z681</accession>
<keyword evidence="1" id="KW-0732">Signal</keyword>
<name>A0A9X1Z681_9GAMM</name>
<evidence type="ECO:0000259" key="2">
    <source>
        <dbReference type="PROSITE" id="PS50206"/>
    </source>
</evidence>
<comment type="caution">
    <text evidence="3">The sequence shown here is derived from an EMBL/GenBank/DDBJ whole genome shotgun (WGS) entry which is preliminary data.</text>
</comment>
<proteinExistence type="predicted"/>
<evidence type="ECO:0000256" key="1">
    <source>
        <dbReference type="SAM" id="SignalP"/>
    </source>
</evidence>
<dbReference type="InterPro" id="IPR052367">
    <property type="entry name" value="Thiosulfate_ST/Rhodanese-like"/>
</dbReference>
<sequence length="125" mass="13647">MLNKSINIIKPILTCLILLSSLCAMPSMATEQQPDIAWQKINANATLIDVRTPEEFAAGHIKGAINIPFDTIVPQLAKLNLNKDTEVVLYCRSGRRSSLAQASLIEQGYNNTYDAGGLNTLMSAR</sequence>
<feature type="domain" description="Rhodanese" evidence="2">
    <location>
        <begin position="41"/>
        <end position="123"/>
    </location>
</feature>
<dbReference type="Proteomes" id="UP001139408">
    <property type="component" value="Unassembled WGS sequence"/>
</dbReference>
<dbReference type="AlphaFoldDB" id="A0A9X1Z681"/>
<dbReference type="PANTHER" id="PTHR45431">
    <property type="entry name" value="RHODANESE-LIKE DOMAIN-CONTAINING PROTEIN 15, CHLOROPLASTIC"/>
    <property type="match status" value="1"/>
</dbReference>
<dbReference type="CDD" id="cd00158">
    <property type="entry name" value="RHOD"/>
    <property type="match status" value="1"/>
</dbReference>
<feature type="signal peptide" evidence="1">
    <location>
        <begin position="1"/>
        <end position="29"/>
    </location>
</feature>
<dbReference type="SUPFAM" id="SSF52821">
    <property type="entry name" value="Rhodanese/Cell cycle control phosphatase"/>
    <property type="match status" value="1"/>
</dbReference>
<protein>
    <submittedName>
        <fullName evidence="3">Rhodanese-like domain-containing protein</fullName>
    </submittedName>
</protein>
<dbReference type="SMART" id="SM00450">
    <property type="entry name" value="RHOD"/>
    <property type="match status" value="1"/>
</dbReference>
<dbReference type="PROSITE" id="PS50206">
    <property type="entry name" value="RHODANESE_3"/>
    <property type="match status" value="1"/>
</dbReference>
<dbReference type="InterPro" id="IPR001763">
    <property type="entry name" value="Rhodanese-like_dom"/>
</dbReference>
<gene>
    <name evidence="3" type="ORF">L2749_11955</name>
</gene>
<dbReference type="InterPro" id="IPR036873">
    <property type="entry name" value="Rhodanese-like_dom_sf"/>
</dbReference>
<organism evidence="3 4">
    <name type="scientific">Shewanella algicola</name>
    <dbReference type="NCBI Taxonomy" id="640633"/>
    <lineage>
        <taxon>Bacteria</taxon>
        <taxon>Pseudomonadati</taxon>
        <taxon>Pseudomonadota</taxon>
        <taxon>Gammaproteobacteria</taxon>
        <taxon>Alteromonadales</taxon>
        <taxon>Shewanellaceae</taxon>
        <taxon>Shewanella</taxon>
    </lineage>
</organism>